<keyword evidence="4 5" id="KW-0472">Membrane</keyword>
<feature type="transmembrane region" description="Helical" evidence="5">
    <location>
        <begin position="148"/>
        <end position="177"/>
    </location>
</feature>
<name>A0ABU8SCQ9_9SPHN</name>
<reference evidence="6 7" key="1">
    <citation type="submission" date="2024-03" db="EMBL/GenBank/DDBJ databases">
        <authorList>
            <person name="Jo J.-H."/>
        </authorList>
    </citation>
    <scope>NUCLEOTIDE SEQUENCE [LARGE SCALE GENOMIC DNA]</scope>
    <source>
        <strain evidence="6 7">AS3R-12</strain>
    </source>
</reference>
<accession>A0ABU8SCQ9</accession>
<keyword evidence="3 5" id="KW-1133">Transmembrane helix</keyword>
<dbReference type="EC" id="2.1.1.334" evidence="6"/>
<organism evidence="6 7">
    <name type="scientific">Novosphingobium aquae</name>
    <dbReference type="NCBI Taxonomy" id="3133435"/>
    <lineage>
        <taxon>Bacteria</taxon>
        <taxon>Pseudomonadati</taxon>
        <taxon>Pseudomonadota</taxon>
        <taxon>Alphaproteobacteria</taxon>
        <taxon>Sphingomonadales</taxon>
        <taxon>Sphingomonadaceae</taxon>
        <taxon>Novosphingobium</taxon>
    </lineage>
</organism>
<dbReference type="GO" id="GO:0032259">
    <property type="term" value="P:methylation"/>
    <property type="evidence" value="ECO:0007669"/>
    <property type="project" value="UniProtKB-KW"/>
</dbReference>
<dbReference type="EMBL" id="JBBHJY010000008">
    <property type="protein sequence ID" value="MEJ6011274.1"/>
    <property type="molecule type" value="Genomic_DNA"/>
</dbReference>
<feature type="transmembrane region" description="Helical" evidence="5">
    <location>
        <begin position="99"/>
        <end position="117"/>
    </location>
</feature>
<dbReference type="PANTHER" id="PTHR43847:SF1">
    <property type="entry name" value="BLL3993 PROTEIN"/>
    <property type="match status" value="1"/>
</dbReference>
<feature type="transmembrane region" description="Helical" evidence="5">
    <location>
        <begin position="74"/>
        <end position="93"/>
    </location>
</feature>
<evidence type="ECO:0000256" key="2">
    <source>
        <dbReference type="ARBA" id="ARBA00022692"/>
    </source>
</evidence>
<evidence type="ECO:0000256" key="4">
    <source>
        <dbReference type="ARBA" id="ARBA00023136"/>
    </source>
</evidence>
<evidence type="ECO:0000256" key="1">
    <source>
        <dbReference type="ARBA" id="ARBA00004141"/>
    </source>
</evidence>
<dbReference type="Gene3D" id="1.20.120.1630">
    <property type="match status" value="1"/>
</dbReference>
<protein>
    <submittedName>
        <fullName evidence="6">Isoprenylcysteine carboxylmethyltransferase family protein</fullName>
        <ecNumber evidence="6">2.1.1.100</ecNumber>
        <ecNumber evidence="6">2.1.1.334</ecNumber>
    </submittedName>
</protein>
<evidence type="ECO:0000313" key="6">
    <source>
        <dbReference type="EMBL" id="MEJ6011274.1"/>
    </source>
</evidence>
<evidence type="ECO:0000313" key="7">
    <source>
        <dbReference type="Proteomes" id="UP001379235"/>
    </source>
</evidence>
<keyword evidence="6" id="KW-0489">Methyltransferase</keyword>
<dbReference type="PANTHER" id="PTHR43847">
    <property type="entry name" value="BLL3993 PROTEIN"/>
    <property type="match status" value="1"/>
</dbReference>
<dbReference type="RefSeq" id="WP_339968335.1">
    <property type="nucleotide sequence ID" value="NZ_JBBHJY010000008.1"/>
</dbReference>
<gene>
    <name evidence="6" type="ORF">WG900_15235</name>
</gene>
<evidence type="ECO:0000256" key="5">
    <source>
        <dbReference type="SAM" id="Phobius"/>
    </source>
</evidence>
<evidence type="ECO:0000256" key="3">
    <source>
        <dbReference type="ARBA" id="ARBA00022989"/>
    </source>
</evidence>
<proteinExistence type="predicted"/>
<dbReference type="Proteomes" id="UP001379235">
    <property type="component" value="Unassembled WGS sequence"/>
</dbReference>
<dbReference type="EC" id="2.1.1.100" evidence="6"/>
<dbReference type="GO" id="GO:0004671">
    <property type="term" value="F:protein C-terminal S-isoprenylcysteine carboxyl O-methyltransferase activity"/>
    <property type="evidence" value="ECO:0007669"/>
    <property type="project" value="UniProtKB-EC"/>
</dbReference>
<keyword evidence="2 5" id="KW-0812">Transmembrane</keyword>
<keyword evidence="6" id="KW-0808">Transferase</keyword>
<dbReference type="InterPro" id="IPR052527">
    <property type="entry name" value="Metal_cation-efflux_comp"/>
</dbReference>
<dbReference type="Pfam" id="PF04140">
    <property type="entry name" value="ICMT"/>
    <property type="match status" value="1"/>
</dbReference>
<sequence length="211" mass="23748">MDSTAVESKPGSWLSPAFADRAEQVAIVILWAFLAWRVDLSDNPWAPLLLLSESTIAFFTLIRRPTTRLSMRLGDWMLAMTATCAGLLIVPGYVLSESLVTVGVLLFIGGNLFQLWAKLVLRRSFGVAPANRGVKISGPYKYVRHPMYVGYGIVHVSLLLLMFMPINLLIYAIGWWAQILRIKAEERVLSQDPAYSEYMTKVKWRLIPGVF</sequence>
<keyword evidence="7" id="KW-1185">Reference proteome</keyword>
<comment type="caution">
    <text evidence="6">The sequence shown here is derived from an EMBL/GenBank/DDBJ whole genome shotgun (WGS) entry which is preliminary data.</text>
</comment>
<comment type="subcellular location">
    <subcellularLocation>
        <location evidence="1">Membrane</location>
        <topology evidence="1">Multi-pass membrane protein</topology>
    </subcellularLocation>
</comment>
<dbReference type="InterPro" id="IPR007269">
    <property type="entry name" value="ICMT_MeTrfase"/>
</dbReference>